<name>A0A2S4PRT8_9PEZI</name>
<accession>A0A2S4PRT8</accession>
<gene>
    <name evidence="2" type="ORF">EPUL_001162</name>
</gene>
<dbReference type="InterPro" id="IPR057227">
    <property type="entry name" value="DUF7905"/>
</dbReference>
<dbReference type="Pfam" id="PF25482">
    <property type="entry name" value="DUF7905"/>
    <property type="match status" value="1"/>
</dbReference>
<dbReference type="EMBL" id="PEDP01000876">
    <property type="protein sequence ID" value="POS84752.1"/>
    <property type="molecule type" value="Genomic_DNA"/>
</dbReference>
<comment type="caution">
    <text evidence="2">The sequence shown here is derived from an EMBL/GenBank/DDBJ whole genome shotgun (WGS) entry which is preliminary data.</text>
</comment>
<dbReference type="OrthoDB" id="4739136at2759"/>
<reference evidence="2 3" key="1">
    <citation type="submission" date="2017-10" db="EMBL/GenBank/DDBJ databases">
        <title>Development of genomic resources for the powdery mildew, Erysiphe pulchra.</title>
        <authorList>
            <person name="Wadl P.A."/>
            <person name="Mack B.M."/>
            <person name="Moore G."/>
            <person name="Beltz S.B."/>
        </authorList>
    </citation>
    <scope>NUCLEOTIDE SEQUENCE [LARGE SCALE GENOMIC DNA]</scope>
    <source>
        <strain evidence="2">Cflorida</strain>
    </source>
</reference>
<feature type="domain" description="DUF7905" evidence="1">
    <location>
        <begin position="162"/>
        <end position="444"/>
    </location>
</feature>
<dbReference type="STRING" id="225359.A0A2S4PRT8"/>
<evidence type="ECO:0000259" key="1">
    <source>
        <dbReference type="Pfam" id="PF25482"/>
    </source>
</evidence>
<evidence type="ECO:0000313" key="2">
    <source>
        <dbReference type="EMBL" id="POS84752.1"/>
    </source>
</evidence>
<evidence type="ECO:0000313" key="3">
    <source>
        <dbReference type="Proteomes" id="UP000237438"/>
    </source>
</evidence>
<organism evidence="2 3">
    <name type="scientific">Erysiphe pulchra</name>
    <dbReference type="NCBI Taxonomy" id="225359"/>
    <lineage>
        <taxon>Eukaryota</taxon>
        <taxon>Fungi</taxon>
        <taxon>Dikarya</taxon>
        <taxon>Ascomycota</taxon>
        <taxon>Pezizomycotina</taxon>
        <taxon>Leotiomycetes</taxon>
        <taxon>Erysiphales</taxon>
        <taxon>Erysiphaceae</taxon>
        <taxon>Erysiphe</taxon>
    </lineage>
</organism>
<proteinExistence type="predicted"/>
<dbReference type="AlphaFoldDB" id="A0A2S4PRT8"/>
<dbReference type="Proteomes" id="UP000237438">
    <property type="component" value="Unassembled WGS sequence"/>
</dbReference>
<keyword evidence="3" id="KW-1185">Reference proteome</keyword>
<protein>
    <recommendedName>
        <fullName evidence="1">DUF7905 domain-containing protein</fullName>
    </recommendedName>
</protein>
<sequence>MSTANEKLSAFEDQSAREWNSDSIITPESTIEVTNSSKAGDSSLVTLIDISSPSEVLNPLSKPVSNIPQATTRDFLSSARISTPTHIGIRDAVKHAKAARVTANPLHLVHPPSSMAMRRLIKACFVKKNPPKAMNLVLAGEKLTDLEMLEWESTRESKLLLNFQSLQKHLAKNLLNYASIKHWMRMRIHFGNISMSKFTNEFGENGSSWSAFLDMVSAPRFSAIIDRNLGDARLALLLKEKICQSPDSFCSVHGRISLNEIKFKDTEIIHFNINNQKFRMEGEIDESFDNSNHVYQIGSISLYRDNRRNVLVETRTIDVERGLDWKLELIADNEDKVLNLPPELRTLIKDSVPAKTRFRTDILGMPYPDVAPRPSHFVFISSVIVRSIIQYRMKNSSYVIEIAIYREWKGAVTKGEPEIFCSISMFDPCWDDETQDLSNKTYGRDWKNDLSNFFVKFDQDRTGLEHLLAHIQTIQEYIIQAREKLTVINTGSIDLLQF</sequence>